<dbReference type="EMBL" id="UINC01075279">
    <property type="protein sequence ID" value="SVC13301.1"/>
    <property type="molecule type" value="Genomic_DNA"/>
</dbReference>
<reference evidence="2" key="1">
    <citation type="submission" date="2018-05" db="EMBL/GenBank/DDBJ databases">
        <authorList>
            <person name="Lanie J.A."/>
            <person name="Ng W.-L."/>
            <person name="Kazmierczak K.M."/>
            <person name="Andrzejewski T.M."/>
            <person name="Davidsen T.M."/>
            <person name="Wayne K.J."/>
            <person name="Tettelin H."/>
            <person name="Glass J.I."/>
            <person name="Rusch D."/>
            <person name="Podicherti R."/>
            <person name="Tsui H.-C.T."/>
            <person name="Winkler M.E."/>
        </authorList>
    </citation>
    <scope>NUCLEOTIDE SEQUENCE</scope>
</reference>
<organism evidence="2">
    <name type="scientific">marine metagenome</name>
    <dbReference type="NCBI Taxonomy" id="408172"/>
    <lineage>
        <taxon>unclassified sequences</taxon>
        <taxon>metagenomes</taxon>
        <taxon>ecological metagenomes</taxon>
    </lineage>
</organism>
<evidence type="ECO:0000313" key="2">
    <source>
        <dbReference type="EMBL" id="SVC13301.1"/>
    </source>
</evidence>
<dbReference type="AlphaFoldDB" id="A0A382JRS3"/>
<dbReference type="InterPro" id="IPR004443">
    <property type="entry name" value="YjeF_N_dom"/>
</dbReference>
<sequence>MEEYNIKGIQLMGSAGLAIANLAVKKTGDIHDPIIVIL</sequence>
<evidence type="ECO:0000259" key="1">
    <source>
        <dbReference type="PROSITE" id="PS51385"/>
    </source>
</evidence>
<protein>
    <recommendedName>
        <fullName evidence="1">YjeF N-terminal domain-containing protein</fullName>
    </recommendedName>
</protein>
<proteinExistence type="predicted"/>
<name>A0A382JRS3_9ZZZZ</name>
<accession>A0A382JRS3</accession>
<feature type="domain" description="YjeF N-terminal" evidence="1">
    <location>
        <begin position="1"/>
        <end position="38"/>
    </location>
</feature>
<feature type="non-terminal residue" evidence="2">
    <location>
        <position position="38"/>
    </location>
</feature>
<gene>
    <name evidence="2" type="ORF">METZ01_LOCUS266155</name>
</gene>
<dbReference type="PROSITE" id="PS51385">
    <property type="entry name" value="YJEF_N"/>
    <property type="match status" value="1"/>
</dbReference>